<dbReference type="AlphaFoldDB" id="A0A645BS78"/>
<protein>
    <submittedName>
        <fullName evidence="1">Uncharacterized protein</fullName>
    </submittedName>
</protein>
<comment type="caution">
    <text evidence="1">The sequence shown here is derived from an EMBL/GenBank/DDBJ whole genome shotgun (WGS) entry which is preliminary data.</text>
</comment>
<organism evidence="1">
    <name type="scientific">bioreactor metagenome</name>
    <dbReference type="NCBI Taxonomy" id="1076179"/>
    <lineage>
        <taxon>unclassified sequences</taxon>
        <taxon>metagenomes</taxon>
        <taxon>ecological metagenomes</taxon>
    </lineage>
</organism>
<reference evidence="1" key="1">
    <citation type="submission" date="2019-08" db="EMBL/GenBank/DDBJ databases">
        <authorList>
            <person name="Kucharzyk K."/>
            <person name="Murdoch R.W."/>
            <person name="Higgins S."/>
            <person name="Loffler F."/>
        </authorList>
    </citation>
    <scope>NUCLEOTIDE SEQUENCE</scope>
</reference>
<dbReference type="EMBL" id="VSSQ01022052">
    <property type="protein sequence ID" value="MPM68087.1"/>
    <property type="molecule type" value="Genomic_DNA"/>
</dbReference>
<accession>A0A645BS78</accession>
<sequence>MIRPLIIWDPAAGSVFFLRCVLHERSCVGDPVCHLQPAAGQRGHCGHHLEDGPGLRAGLDSIIAQHISGILDNVRRRLSAGHHGV</sequence>
<evidence type="ECO:0000313" key="1">
    <source>
        <dbReference type="EMBL" id="MPM68087.1"/>
    </source>
</evidence>
<name>A0A645BS78_9ZZZZ</name>
<proteinExistence type="predicted"/>
<gene>
    <name evidence="1" type="ORF">SDC9_115018</name>
</gene>